<dbReference type="GeneID" id="112457850"/>
<feature type="domain" description="CCHC-type" evidence="2">
    <location>
        <begin position="304"/>
        <end position="320"/>
    </location>
</feature>
<accession>A0A6J1Q672</accession>
<evidence type="ECO:0000256" key="1">
    <source>
        <dbReference type="SAM" id="MobiDB-lite"/>
    </source>
</evidence>
<dbReference type="GO" id="GO:0003676">
    <property type="term" value="F:nucleic acid binding"/>
    <property type="evidence" value="ECO:0007669"/>
    <property type="project" value="InterPro"/>
</dbReference>
<evidence type="ECO:0000313" key="3">
    <source>
        <dbReference type="Proteomes" id="UP000504618"/>
    </source>
</evidence>
<dbReference type="OrthoDB" id="7614251at2759"/>
<proteinExistence type="predicted"/>
<dbReference type="Pfam" id="PF03564">
    <property type="entry name" value="DUF1759"/>
    <property type="match status" value="1"/>
</dbReference>
<dbReference type="GO" id="GO:0008270">
    <property type="term" value="F:zinc ion binding"/>
    <property type="evidence" value="ECO:0007669"/>
    <property type="project" value="InterPro"/>
</dbReference>
<dbReference type="Proteomes" id="UP000504618">
    <property type="component" value="Unplaced"/>
</dbReference>
<dbReference type="AlphaFoldDB" id="A0A6J1Q672"/>
<dbReference type="InterPro" id="IPR005312">
    <property type="entry name" value="DUF1759"/>
</dbReference>
<dbReference type="PANTHER" id="PTHR47331">
    <property type="entry name" value="PHD-TYPE DOMAIN-CONTAINING PROTEIN"/>
    <property type="match status" value="1"/>
</dbReference>
<protein>
    <submittedName>
        <fullName evidence="4">Uncharacterized protein LOC112457850</fullName>
    </submittedName>
</protein>
<evidence type="ECO:0000313" key="4">
    <source>
        <dbReference type="RefSeq" id="XP_024876916.1"/>
    </source>
</evidence>
<sequence length="366" mass="40236">MKKIDQYSMLAIDNAAQTSNFLVRYPTVRQVVGDFEKAHLRIIQDATDDEFAVEDAIRDAFGRMRFAVIGRYETLAAAERAAAPQPSQPAPLSAIRLPKIDLPKFEASLSGEALGVVKNLPLTAENYVIAYDALRERYQNKRKLATQYWRSFVHAKPLVADTAESLRALLDVFTENTRALQTMGYPVEAWDSVLLNHLLEKLTPTLREKFEATHISAEPPRYEQLTNFLAGYCTVLAAVLDTSPQSNKPTAQNQSSRKAASTTSLVAQNAACPKCGEQHLLAKCPEFLKLSTKDRHNFARGQGLCLNCLRAGHNLTNCPSSWTCRSCQAKHHSFLHFEQASVPSPANAPAATPVDDPAAPGDTGGN</sequence>
<reference evidence="4" key="1">
    <citation type="submission" date="2025-08" db="UniProtKB">
        <authorList>
            <consortium name="RefSeq"/>
        </authorList>
    </citation>
    <scope>IDENTIFICATION</scope>
    <source>
        <tissue evidence="4">Whole body</tissue>
    </source>
</reference>
<feature type="region of interest" description="Disordered" evidence="1">
    <location>
        <begin position="343"/>
        <end position="366"/>
    </location>
</feature>
<keyword evidence="3" id="KW-1185">Reference proteome</keyword>
<feature type="domain" description="CCHC-type" evidence="2">
    <location>
        <begin position="271"/>
        <end position="286"/>
    </location>
</feature>
<organism evidence="3 4">
    <name type="scientific">Temnothorax curvispinosus</name>
    <dbReference type="NCBI Taxonomy" id="300111"/>
    <lineage>
        <taxon>Eukaryota</taxon>
        <taxon>Metazoa</taxon>
        <taxon>Ecdysozoa</taxon>
        <taxon>Arthropoda</taxon>
        <taxon>Hexapoda</taxon>
        <taxon>Insecta</taxon>
        <taxon>Pterygota</taxon>
        <taxon>Neoptera</taxon>
        <taxon>Endopterygota</taxon>
        <taxon>Hymenoptera</taxon>
        <taxon>Apocrita</taxon>
        <taxon>Aculeata</taxon>
        <taxon>Formicoidea</taxon>
        <taxon>Formicidae</taxon>
        <taxon>Myrmicinae</taxon>
        <taxon>Temnothorax</taxon>
    </lineage>
</organism>
<gene>
    <name evidence="4" type="primary">LOC112457850</name>
</gene>
<evidence type="ECO:0000259" key="2">
    <source>
        <dbReference type="SMART" id="SM00343"/>
    </source>
</evidence>
<name>A0A6J1Q672_9HYME</name>
<dbReference type="InterPro" id="IPR001878">
    <property type="entry name" value="Znf_CCHC"/>
</dbReference>
<dbReference type="SMART" id="SM00343">
    <property type="entry name" value="ZnF_C2HC"/>
    <property type="match status" value="2"/>
</dbReference>
<dbReference type="RefSeq" id="XP_024876916.1">
    <property type="nucleotide sequence ID" value="XM_025021148.1"/>
</dbReference>